<dbReference type="AlphaFoldDB" id="A0A6J6PQ01"/>
<gene>
    <name evidence="1" type="ORF">UFOPK2625_00533</name>
</gene>
<sequence>MVALPIFEGVGIGHEMAAYPISVDYFLNPRSFAEVGFMTGRDVLGPAYRLIWDAKGPKDLVVEIAFAQQ</sequence>
<dbReference type="EMBL" id="CAEZXZ010000061">
    <property type="protein sequence ID" value="CAB4701600.1"/>
    <property type="molecule type" value="Genomic_DNA"/>
</dbReference>
<protein>
    <submittedName>
        <fullName evidence="1">Unannotated protein</fullName>
    </submittedName>
</protein>
<evidence type="ECO:0000313" key="1">
    <source>
        <dbReference type="EMBL" id="CAB4701600.1"/>
    </source>
</evidence>
<organism evidence="1">
    <name type="scientific">freshwater metagenome</name>
    <dbReference type="NCBI Taxonomy" id="449393"/>
    <lineage>
        <taxon>unclassified sequences</taxon>
        <taxon>metagenomes</taxon>
        <taxon>ecological metagenomes</taxon>
    </lineage>
</organism>
<proteinExistence type="predicted"/>
<accession>A0A6J6PQ01</accession>
<reference evidence="1" key="1">
    <citation type="submission" date="2020-05" db="EMBL/GenBank/DDBJ databases">
        <authorList>
            <person name="Chiriac C."/>
            <person name="Salcher M."/>
            <person name="Ghai R."/>
            <person name="Kavagutti S V."/>
        </authorList>
    </citation>
    <scope>NUCLEOTIDE SEQUENCE</scope>
</reference>
<name>A0A6J6PQ01_9ZZZZ</name>